<dbReference type="OrthoDB" id="7918484at2"/>
<name>A0A3S0CE09_9BACL</name>
<dbReference type="AlphaFoldDB" id="A0A3S0CE09"/>
<gene>
    <name evidence="1" type="ORF">EJQ19_04810</name>
</gene>
<organism evidence="1 2">
    <name type="scientific">Paenibacillus whitsoniae</name>
    <dbReference type="NCBI Taxonomy" id="2496558"/>
    <lineage>
        <taxon>Bacteria</taxon>
        <taxon>Bacillati</taxon>
        <taxon>Bacillota</taxon>
        <taxon>Bacilli</taxon>
        <taxon>Bacillales</taxon>
        <taxon>Paenibacillaceae</taxon>
        <taxon>Paenibacillus</taxon>
    </lineage>
</organism>
<keyword evidence="2" id="KW-1185">Reference proteome</keyword>
<dbReference type="EMBL" id="RXHU01000015">
    <property type="protein sequence ID" value="RTE10601.1"/>
    <property type="molecule type" value="Genomic_DNA"/>
</dbReference>
<accession>A0A3S0CE09</accession>
<dbReference type="InterPro" id="IPR006059">
    <property type="entry name" value="SBP"/>
</dbReference>
<dbReference type="Pfam" id="PF13416">
    <property type="entry name" value="SBP_bac_8"/>
    <property type="match status" value="1"/>
</dbReference>
<protein>
    <submittedName>
        <fullName evidence="1">Extracellular solute-binding protein</fullName>
    </submittedName>
</protein>
<dbReference type="SUPFAM" id="SSF53850">
    <property type="entry name" value="Periplasmic binding protein-like II"/>
    <property type="match status" value="1"/>
</dbReference>
<evidence type="ECO:0000313" key="2">
    <source>
        <dbReference type="Proteomes" id="UP000276128"/>
    </source>
</evidence>
<dbReference type="PANTHER" id="PTHR43649">
    <property type="entry name" value="ARABINOSE-BINDING PROTEIN-RELATED"/>
    <property type="match status" value="1"/>
</dbReference>
<dbReference type="Proteomes" id="UP000276128">
    <property type="component" value="Unassembled WGS sequence"/>
</dbReference>
<dbReference type="Gene3D" id="3.40.190.10">
    <property type="entry name" value="Periplasmic binding protein-like II"/>
    <property type="match status" value="2"/>
</dbReference>
<comment type="caution">
    <text evidence="1">The sequence shown here is derived from an EMBL/GenBank/DDBJ whole genome shotgun (WGS) entry which is preliminary data.</text>
</comment>
<evidence type="ECO:0000313" key="1">
    <source>
        <dbReference type="EMBL" id="RTE10601.1"/>
    </source>
</evidence>
<proteinExistence type="predicted"/>
<reference evidence="1 2" key="1">
    <citation type="submission" date="2018-12" db="EMBL/GenBank/DDBJ databases">
        <title>Bacillus ochoae sp. nov., Paenibacillus whitsoniae sp. nov., Paenibacillus spiritus sp. nov. Isolated from the Mars Exploration Rover during spacecraft assembly.</title>
        <authorList>
            <person name="Seuylemezian A."/>
            <person name="Vaishampayan P."/>
        </authorList>
    </citation>
    <scope>NUCLEOTIDE SEQUENCE [LARGE SCALE GENOMIC DNA]</scope>
    <source>
        <strain evidence="1 2">MER 54</strain>
    </source>
</reference>
<dbReference type="InterPro" id="IPR050490">
    <property type="entry name" value="Bact_solute-bd_prot1"/>
</dbReference>
<sequence>MLRWAADIADAPERVFRHALTSARNCGRYGKKCVHYCALRKERCLYNRNRRENNILERGFTMKIQLRTWGLLSMTAILALSLSACGSGSGEKANDKAGAAPATAAPQSTTPVKLRIVWWGSQARHDATLKALDAYTKKHPNVTFEPEFSGFDGYADKLATQAAAKNAPDIIQMDPAWLAEYSARNQLADLSKGINTADIDKSLVDSGKYKDKLYAIPLGNNATGMIFNKNAVDKLGVTAPKTGWTWEQYWQFGKDAKAKLEKDKYVLMDATSDYTTYASYQISQGKGYPITEDGKFNFDKDTWLTFVKKYSELRDAGVVPPAEIASTDKESDAKQDLMNNDTVLMKRTFAALLPGYESVKPATYSLVGQPKGTQSSGFLKPSMFWSISADSKNIEESKKFIDWFINDQEAADILTTTRGVPVSKKILEYLTPKLTPADKQQVELIKAVAPDAQPFNPGAKGWSNYTAKDYKTIGEKVMFGKATPEAAYDELVKKAKEYQ</sequence>
<dbReference type="PANTHER" id="PTHR43649:SF11">
    <property type="entry name" value="ABC TRANSPORTER SUBSTRATE-BINDING PROTEIN YESO-RELATED"/>
    <property type="match status" value="1"/>
</dbReference>